<name>A0A160SX82_BUCTT</name>
<keyword evidence="3" id="KW-1185">Reference proteome</keyword>
<gene>
    <name evidence="2" type="primary">tusC</name>
    <name evidence="2" type="ORF">BTSPAZIEG_0369</name>
</gene>
<comment type="similarity">
    <text evidence="1">Belongs to the DsrF/TusC family.</text>
</comment>
<evidence type="ECO:0000313" key="3">
    <source>
        <dbReference type="Proteomes" id="UP000243633"/>
    </source>
</evidence>
<dbReference type="Gene3D" id="3.40.1260.10">
    <property type="entry name" value="DsrEFH-like"/>
    <property type="match status" value="1"/>
</dbReference>
<dbReference type="InterPro" id="IPR017462">
    <property type="entry name" value="Sulphur_relay_TusC/DsrF"/>
</dbReference>
<proteinExistence type="inferred from homology"/>
<accession>A0A160SX82</accession>
<dbReference type="PANTHER" id="PTHR38780">
    <property type="entry name" value="PROTEIN TUSC"/>
    <property type="match status" value="1"/>
</dbReference>
<sequence>MKKSIAFFFSKGPYGNSITKEGLDILLSLSLTMKKISIFFIEDGIFQLLKSQKPEHVLLKNYVSAFKILPLYGVCDFFFCLKSAYERGFYNDKDFIVKGIFLKQKKINKKIRKFDIIFKW</sequence>
<reference evidence="3" key="1">
    <citation type="submission" date="2015-10" db="EMBL/GenBank/DDBJ databases">
        <authorList>
            <person name="Manzano-Marin A."/>
            <person name="Manzano-Marin A."/>
        </authorList>
    </citation>
    <scope>NUCLEOTIDE SEQUENCE [LARGE SCALE GENOMIC DNA]</scope>
    <source>
        <strain evidence="3">BTs</strain>
    </source>
</reference>
<dbReference type="SUPFAM" id="SSF75169">
    <property type="entry name" value="DsrEFH-like"/>
    <property type="match status" value="1"/>
</dbReference>
<dbReference type="NCBIfam" id="TIGR03010">
    <property type="entry name" value="sulf_tusC_dsrF"/>
    <property type="match status" value="1"/>
</dbReference>
<evidence type="ECO:0000313" key="2">
    <source>
        <dbReference type="EMBL" id="CUR53328.1"/>
    </source>
</evidence>
<organism evidence="2 3">
    <name type="scientific">Buchnera aphidicola subsp. Tuberolachnus salignus</name>
    <dbReference type="NCBI Taxonomy" id="98804"/>
    <lineage>
        <taxon>Bacteria</taxon>
        <taxon>Pseudomonadati</taxon>
        <taxon>Pseudomonadota</taxon>
        <taxon>Gammaproteobacteria</taxon>
        <taxon>Enterobacterales</taxon>
        <taxon>Erwiniaceae</taxon>
        <taxon>Buchnera</taxon>
    </lineage>
</organism>
<protein>
    <submittedName>
        <fullName evidence="2">Protein TusC</fullName>
    </submittedName>
</protein>
<dbReference type="InterPro" id="IPR003787">
    <property type="entry name" value="Sulphur_relay_DsrE/F-like"/>
</dbReference>
<dbReference type="AlphaFoldDB" id="A0A160SX82"/>
<dbReference type="InterPro" id="IPR027396">
    <property type="entry name" value="DsrEFH-like"/>
</dbReference>
<evidence type="ECO:0000256" key="1">
    <source>
        <dbReference type="ARBA" id="ARBA00005996"/>
    </source>
</evidence>
<dbReference type="PATRIC" id="fig|98804.3.peg.347"/>
<dbReference type="NCBIfam" id="NF001238">
    <property type="entry name" value="PRK00211.1"/>
    <property type="match status" value="1"/>
</dbReference>
<dbReference type="RefSeq" id="WP_075472900.1">
    <property type="nucleotide sequence ID" value="NZ_CP135003.1"/>
</dbReference>
<dbReference type="PANTHER" id="PTHR38780:SF1">
    <property type="entry name" value="PROTEIN TUSC"/>
    <property type="match status" value="1"/>
</dbReference>
<dbReference type="EMBL" id="LN890285">
    <property type="protein sequence ID" value="CUR53328.1"/>
    <property type="molecule type" value="Genomic_DNA"/>
</dbReference>
<dbReference type="OrthoDB" id="9789418at2"/>
<dbReference type="Pfam" id="PF02635">
    <property type="entry name" value="DsrE"/>
    <property type="match status" value="1"/>
</dbReference>
<dbReference type="Proteomes" id="UP000243633">
    <property type="component" value="Chromosome 1"/>
</dbReference>
<dbReference type="STRING" id="98804.BTSPAZIEG_0369"/>